<sequence length="702" mass="80181">MKKLFITLLVCVIGLGVKGQVSPQAFQQWHGDKFSMFIHFGLYSQLGGVWNHQQIQDGYSEQIRAFAQIPQEEYEKLASEFNPTAFNADSIALLAKKAGMHSIIFTSKHHDGFCLFKTATTPFNSYDASPCKRDFVKELAEAAHRQGLRFGLYFSLIDWHYPYASPMSPHNADFITEAHHNYTKQQLKELLTRYGTISELWFDMGSNTPAQSKELYEMVHQYQPDCMVSGRLGNDQYNFCVMADNDYPEKTLHAPWQSAASMFNETWGYRSWQERGKVEDKVREKILSLINVVSRGGNYLLNIGPKGNGEVVDFEKEVLEQMGNWLSRYGYAVYQTEASPFQQEFEWGAVTRKDNHLYLFLSGNYPKEGKITFQMPGYILQKGDGKMATYLQYGDEVVLTIPASAYKDKQIHVLTLDFDKKIEPLPGNTVRSIVLTAQNATPQYSYSCFDYYTNYRSVIGYSWNFEQLLLKQLEVVYTSQEAGREIDLTLDGKTYHVTLNKGKEQKINSLSSPTWGETYVCGPGNGIFHAKDSLSANLQHSPLTGKAWKQTKEEGTLDCPQFASYYILREIEAPRSQYVLAEVGAGNGMEIYVNGKLIAKHLNPYRTKFRTEKVLLPLEKGKNMVILRSYNRFETQATYLLRPAEEQKVYRQDVVLPDALNGKDHSLVLKPHNPSSPHTDAELSNLRIRLRRIALNKGQKDQ</sequence>
<dbReference type="Pfam" id="PF01120">
    <property type="entry name" value="Alpha_L_fucos"/>
    <property type="match status" value="1"/>
</dbReference>
<evidence type="ECO:0000256" key="4">
    <source>
        <dbReference type="ARBA" id="ARBA00022729"/>
    </source>
</evidence>
<keyword evidence="4" id="KW-0732">Signal</keyword>
<comment type="similarity">
    <text evidence="2">Belongs to the glycosyl hydrolase 29 family.</text>
</comment>
<comment type="function">
    <text evidence="1">Alpha-L-fucosidase is responsible for hydrolyzing the alpha-1,6-linked fucose joined to the reducing-end N-acetylglucosamine of the carbohydrate moieties of glycoproteins.</text>
</comment>
<evidence type="ECO:0000256" key="6">
    <source>
        <dbReference type="ARBA" id="ARBA00023295"/>
    </source>
</evidence>
<feature type="domain" description="Glycoside hydrolase family 29 N-terminal" evidence="7">
    <location>
        <begin position="24"/>
        <end position="330"/>
    </location>
</feature>
<accession>A0ABS2EXV6</accession>
<dbReference type="SUPFAM" id="SSF51445">
    <property type="entry name" value="(Trans)glycosidases"/>
    <property type="match status" value="1"/>
</dbReference>
<dbReference type="InterPro" id="IPR000933">
    <property type="entry name" value="Glyco_hydro_29"/>
</dbReference>
<evidence type="ECO:0000256" key="1">
    <source>
        <dbReference type="ARBA" id="ARBA00004071"/>
    </source>
</evidence>
<dbReference type="InterPro" id="IPR016286">
    <property type="entry name" value="FUC_metazoa-typ"/>
</dbReference>
<dbReference type="RefSeq" id="WP_204476312.1">
    <property type="nucleotide sequence ID" value="NZ_JACJJW010000030.1"/>
</dbReference>
<keyword evidence="5" id="KW-0378">Hydrolase</keyword>
<keyword evidence="9" id="KW-1185">Reference proteome</keyword>
<dbReference type="InterPro" id="IPR017853">
    <property type="entry name" value="GH"/>
</dbReference>
<evidence type="ECO:0000256" key="2">
    <source>
        <dbReference type="ARBA" id="ARBA00007951"/>
    </source>
</evidence>
<reference evidence="8 9" key="1">
    <citation type="journal article" date="2021" name="Sci. Rep.">
        <title>The distribution of antibiotic resistance genes in chicken gut microbiota commensals.</title>
        <authorList>
            <person name="Juricova H."/>
            <person name="Matiasovicova J."/>
            <person name="Kubasova T."/>
            <person name="Cejkova D."/>
            <person name="Rychlik I."/>
        </authorList>
    </citation>
    <scope>NUCLEOTIDE SEQUENCE [LARGE SCALE GENOMIC DNA]</scope>
    <source>
        <strain evidence="8 9">An801</strain>
    </source>
</reference>
<proteinExistence type="inferred from homology"/>
<keyword evidence="6" id="KW-0326">Glycosidase</keyword>
<name>A0ABS2EXV6_9BACE</name>
<dbReference type="Gene3D" id="3.20.20.80">
    <property type="entry name" value="Glycosidases"/>
    <property type="match status" value="1"/>
</dbReference>
<evidence type="ECO:0000256" key="3">
    <source>
        <dbReference type="ARBA" id="ARBA00012662"/>
    </source>
</evidence>
<dbReference type="PANTHER" id="PTHR10030">
    <property type="entry name" value="ALPHA-L-FUCOSIDASE"/>
    <property type="match status" value="1"/>
</dbReference>
<dbReference type="PRINTS" id="PR00741">
    <property type="entry name" value="GLHYDRLASE29"/>
</dbReference>
<dbReference type="PANTHER" id="PTHR10030:SF37">
    <property type="entry name" value="ALPHA-L-FUCOSIDASE-RELATED"/>
    <property type="match status" value="1"/>
</dbReference>
<gene>
    <name evidence="8" type="ORF">H6A31_10705</name>
</gene>
<evidence type="ECO:0000313" key="9">
    <source>
        <dbReference type="Proteomes" id="UP000703295"/>
    </source>
</evidence>
<organism evidence="8 9">
    <name type="scientific">Bacteroides mediterraneensis</name>
    <dbReference type="NCBI Taxonomy" id="1841856"/>
    <lineage>
        <taxon>Bacteria</taxon>
        <taxon>Pseudomonadati</taxon>
        <taxon>Bacteroidota</taxon>
        <taxon>Bacteroidia</taxon>
        <taxon>Bacteroidales</taxon>
        <taxon>Bacteroidaceae</taxon>
        <taxon>Bacteroides</taxon>
    </lineage>
</organism>
<dbReference type="SMART" id="SM00812">
    <property type="entry name" value="Alpha_L_fucos"/>
    <property type="match status" value="1"/>
</dbReference>
<dbReference type="Proteomes" id="UP000703295">
    <property type="component" value="Unassembled WGS sequence"/>
</dbReference>
<evidence type="ECO:0000259" key="7">
    <source>
        <dbReference type="Pfam" id="PF01120"/>
    </source>
</evidence>
<dbReference type="InterPro" id="IPR057739">
    <property type="entry name" value="Glyco_hydro_29_N"/>
</dbReference>
<protein>
    <recommendedName>
        <fullName evidence="3">alpha-L-fucosidase</fullName>
        <ecNumber evidence="3">3.2.1.51</ecNumber>
    </recommendedName>
</protein>
<dbReference type="EMBL" id="JACJJW010000030">
    <property type="protein sequence ID" value="MBM6759143.1"/>
    <property type="molecule type" value="Genomic_DNA"/>
</dbReference>
<evidence type="ECO:0000313" key="8">
    <source>
        <dbReference type="EMBL" id="MBM6759143.1"/>
    </source>
</evidence>
<evidence type="ECO:0000256" key="5">
    <source>
        <dbReference type="ARBA" id="ARBA00022801"/>
    </source>
</evidence>
<comment type="caution">
    <text evidence="8">The sequence shown here is derived from an EMBL/GenBank/DDBJ whole genome shotgun (WGS) entry which is preliminary data.</text>
</comment>
<dbReference type="EC" id="3.2.1.51" evidence="3"/>